<keyword evidence="6" id="KW-0862">Zinc</keyword>
<feature type="compositionally biased region" description="Pro residues" evidence="8">
    <location>
        <begin position="518"/>
        <end position="531"/>
    </location>
</feature>
<keyword evidence="1" id="KW-0808">Transferase</keyword>
<feature type="domain" description="RING-type" evidence="10">
    <location>
        <begin position="587"/>
        <end position="783"/>
    </location>
</feature>
<reference evidence="11 12" key="1">
    <citation type="journal article" date="2013" name="Nat. Commun.">
        <title>The evolution and pathogenic mechanisms of the rice sheath blight pathogen.</title>
        <authorList>
            <person name="Zheng A."/>
            <person name="Lin R."/>
            <person name="Xu L."/>
            <person name="Qin P."/>
            <person name="Tang C."/>
            <person name="Ai P."/>
            <person name="Zhang D."/>
            <person name="Liu Y."/>
            <person name="Sun Z."/>
            <person name="Feng H."/>
            <person name="Wang Y."/>
            <person name="Chen Y."/>
            <person name="Liang X."/>
            <person name="Fu R."/>
            <person name="Li Q."/>
            <person name="Zhang J."/>
            <person name="Yu X."/>
            <person name="Xie Z."/>
            <person name="Ding L."/>
            <person name="Guan P."/>
            <person name="Tang J."/>
            <person name="Liang Y."/>
            <person name="Wang S."/>
            <person name="Deng Q."/>
            <person name="Li S."/>
            <person name="Zhu J."/>
            <person name="Wang L."/>
            <person name="Liu H."/>
            <person name="Li P."/>
        </authorList>
    </citation>
    <scope>NUCLEOTIDE SEQUENCE [LARGE SCALE GENOMIC DNA]</scope>
    <source>
        <strain evidence="12">AG-1 IA</strain>
    </source>
</reference>
<feature type="compositionally biased region" description="Low complexity" evidence="8">
    <location>
        <begin position="52"/>
        <end position="70"/>
    </location>
</feature>
<evidence type="ECO:0000256" key="5">
    <source>
        <dbReference type="ARBA" id="ARBA00022786"/>
    </source>
</evidence>
<dbReference type="InterPro" id="IPR031127">
    <property type="entry name" value="E3_UB_ligase_RBR"/>
</dbReference>
<dbReference type="InterPro" id="IPR018957">
    <property type="entry name" value="Znf_C3HC4_RING-type"/>
</dbReference>
<comment type="caution">
    <text evidence="11">The sequence shown here is derived from an EMBL/GenBank/DDBJ whole genome shotgun (WGS) entry which is preliminary data.</text>
</comment>
<evidence type="ECO:0000313" key="11">
    <source>
        <dbReference type="EMBL" id="ELU39525.1"/>
    </source>
</evidence>
<dbReference type="GO" id="GO:0016567">
    <property type="term" value="P:protein ubiquitination"/>
    <property type="evidence" value="ECO:0007669"/>
    <property type="project" value="InterPro"/>
</dbReference>
<keyword evidence="2" id="KW-0479">Metal-binding</keyword>
<dbReference type="AlphaFoldDB" id="L8WNG1"/>
<name>L8WNG1_THACA</name>
<dbReference type="CDD" id="cd16449">
    <property type="entry name" value="RING-HC"/>
    <property type="match status" value="1"/>
</dbReference>
<evidence type="ECO:0000256" key="7">
    <source>
        <dbReference type="PROSITE-ProRule" id="PRU00175"/>
    </source>
</evidence>
<dbReference type="STRING" id="983506.L8WNG1"/>
<protein>
    <submittedName>
        <fullName evidence="11">Zf-C3HC4 domain-containing protein</fullName>
    </submittedName>
</protein>
<accession>L8WNG1</accession>
<dbReference type="Proteomes" id="UP000011668">
    <property type="component" value="Unassembled WGS sequence"/>
</dbReference>
<dbReference type="Gene3D" id="3.30.40.10">
    <property type="entry name" value="Zinc/RING finger domain, C3HC4 (zinc finger)"/>
    <property type="match status" value="1"/>
</dbReference>
<dbReference type="InterPro" id="IPR001841">
    <property type="entry name" value="Znf_RING"/>
</dbReference>
<dbReference type="EMBL" id="AFRT01001735">
    <property type="protein sequence ID" value="ELU39525.1"/>
    <property type="molecule type" value="Genomic_DNA"/>
</dbReference>
<dbReference type="PROSITE" id="PS50089">
    <property type="entry name" value="ZF_RING_2"/>
    <property type="match status" value="1"/>
</dbReference>
<dbReference type="OrthoDB" id="1431934at2759"/>
<dbReference type="PROSITE" id="PS51873">
    <property type="entry name" value="TRIAD"/>
    <property type="match status" value="1"/>
</dbReference>
<feature type="compositionally biased region" description="Low complexity" evidence="8">
    <location>
        <begin position="532"/>
        <end position="543"/>
    </location>
</feature>
<evidence type="ECO:0000256" key="4">
    <source>
        <dbReference type="ARBA" id="ARBA00022771"/>
    </source>
</evidence>
<feature type="compositionally biased region" description="Polar residues" evidence="8">
    <location>
        <begin position="494"/>
        <end position="513"/>
    </location>
</feature>
<feature type="region of interest" description="Disordered" evidence="8">
    <location>
        <begin position="415"/>
        <end position="551"/>
    </location>
</feature>
<dbReference type="HOGENOM" id="CLU_011917_0_0_1"/>
<dbReference type="InterPro" id="IPR044066">
    <property type="entry name" value="TRIAD_supradom"/>
</dbReference>
<sequence length="783" mass="86187">MTTPGFVLWSFDGPLDEDNPLPSPPLSSGSSPRDTIAGGSGSDREQEVFHDAAATLAGSSSSISGPTPKSSLHKVEPPSTPPITPTVVSPRITYPVLRQHSTGAGPSRTPATPEPRANTVQRILQGGNHSASFEGTSQYAAGGVSACALASMNAIRLAFELCARRMDAEQLVSGLISEEFVRAAMGIAPYWPNNMHLEVEPILELPLFSGSIRRLDTQYADSSPRTFLNIIRGLRLDRESPGPRAIIMTRPPEVICVMHIPIPEPTPNYWAPPQSARHAESIYLVFDSHPRPDHPNGAAVQIFSPDPIEDVSYYLMDLFRIDQGLFDDPSLEWTAQLLGQVSYHVLAPSLAQGPKDEYALNMRILEANQKCTQAEEKLKASEAETRKLKSQMFDRQQEVTILNFNLRRAEDEVKSLRAQLDRPPPPAREEPRVASWFSSGNRGDDSRGSKGKGKEREDSGGWYASSAPKSDDRTSSRFGDDKRGGSGTGWGRSFASQTSDGASMKATGTSNFGFSPWRPAPSQPPPPPPAYAPASSKTASSSSYNKGPIEKEDTRSIELAMRLQQQFDNETVDFSKGESLAKTLERPKFDCGICMETYTDEAIARIDGCGHSCCRDCMRSNIQSKIEERKYPIPCPFCVAGSDDNRGQDRGLGMIPSWVVETIGISPELFNIFTELQLAEHSIMIDCRRSVFVDRKDYDLAEIITCPMPRCINAWCKQCNQTIQGGAKHSCDGSAELETLMHQRGWKHCPGCRTPIERSMGCNHMTALLLQMRSGRDQWRYPD</sequence>
<dbReference type="SMART" id="SM00184">
    <property type="entry name" value="RING"/>
    <property type="match status" value="1"/>
</dbReference>
<evidence type="ECO:0000259" key="10">
    <source>
        <dbReference type="PROSITE" id="PS51873"/>
    </source>
</evidence>
<evidence type="ECO:0000256" key="8">
    <source>
        <dbReference type="SAM" id="MobiDB-lite"/>
    </source>
</evidence>
<organism evidence="11 12">
    <name type="scientific">Thanatephorus cucumeris (strain AG1-IA)</name>
    <name type="common">Rice sheath blight fungus</name>
    <name type="synonym">Rhizoctonia solani</name>
    <dbReference type="NCBI Taxonomy" id="983506"/>
    <lineage>
        <taxon>Eukaryota</taxon>
        <taxon>Fungi</taxon>
        <taxon>Dikarya</taxon>
        <taxon>Basidiomycota</taxon>
        <taxon>Agaricomycotina</taxon>
        <taxon>Agaricomycetes</taxon>
        <taxon>Cantharellales</taxon>
        <taxon>Ceratobasidiaceae</taxon>
        <taxon>Rhizoctonia</taxon>
        <taxon>Rhizoctonia solani AG-1</taxon>
    </lineage>
</organism>
<dbReference type="PANTHER" id="PTHR11685">
    <property type="entry name" value="RBR FAMILY RING FINGER AND IBR DOMAIN-CONTAINING"/>
    <property type="match status" value="1"/>
</dbReference>
<feature type="compositionally biased region" description="Basic and acidic residues" evidence="8">
    <location>
        <begin position="442"/>
        <end position="459"/>
    </location>
</feature>
<evidence type="ECO:0000256" key="1">
    <source>
        <dbReference type="ARBA" id="ARBA00022679"/>
    </source>
</evidence>
<keyword evidence="3" id="KW-0677">Repeat</keyword>
<dbReference type="GO" id="GO:0004842">
    <property type="term" value="F:ubiquitin-protein transferase activity"/>
    <property type="evidence" value="ECO:0007669"/>
    <property type="project" value="InterPro"/>
</dbReference>
<keyword evidence="12" id="KW-1185">Reference proteome</keyword>
<dbReference type="GO" id="GO:0008270">
    <property type="term" value="F:zinc ion binding"/>
    <property type="evidence" value="ECO:0007669"/>
    <property type="project" value="UniProtKB-KW"/>
</dbReference>
<feature type="region of interest" description="Disordered" evidence="8">
    <location>
        <begin position="1"/>
        <end position="89"/>
    </location>
</feature>
<gene>
    <name evidence="11" type="ORF">AG1IA_06449</name>
</gene>
<dbReference type="SUPFAM" id="SSF57850">
    <property type="entry name" value="RING/U-box"/>
    <property type="match status" value="2"/>
</dbReference>
<keyword evidence="5" id="KW-0833">Ubl conjugation pathway</keyword>
<dbReference type="OMA" id="PRCKIST"/>
<dbReference type="InterPro" id="IPR013083">
    <property type="entry name" value="Znf_RING/FYVE/PHD"/>
</dbReference>
<evidence type="ECO:0000256" key="3">
    <source>
        <dbReference type="ARBA" id="ARBA00022737"/>
    </source>
</evidence>
<feature type="domain" description="RING-type" evidence="9">
    <location>
        <begin position="591"/>
        <end position="638"/>
    </location>
</feature>
<evidence type="ECO:0000256" key="2">
    <source>
        <dbReference type="ARBA" id="ARBA00022723"/>
    </source>
</evidence>
<feature type="compositionally biased region" description="Basic and acidic residues" evidence="8">
    <location>
        <begin position="469"/>
        <end position="484"/>
    </location>
</feature>
<evidence type="ECO:0000313" key="12">
    <source>
        <dbReference type="Proteomes" id="UP000011668"/>
    </source>
</evidence>
<dbReference type="Pfam" id="PF00097">
    <property type="entry name" value="zf-C3HC4"/>
    <property type="match status" value="1"/>
</dbReference>
<evidence type="ECO:0000259" key="9">
    <source>
        <dbReference type="PROSITE" id="PS50089"/>
    </source>
</evidence>
<dbReference type="Gene3D" id="1.20.120.1750">
    <property type="match status" value="1"/>
</dbReference>
<evidence type="ECO:0000256" key="6">
    <source>
        <dbReference type="ARBA" id="ARBA00022833"/>
    </source>
</evidence>
<proteinExistence type="predicted"/>
<keyword evidence="4 7" id="KW-0863">Zinc-finger</keyword>